<reference evidence="1 2" key="1">
    <citation type="journal article" date="2012" name="PLoS Pathog.">
        <title>Diverse lifestyles and strategies of plant pathogenesis encoded in the genomes of eighteen Dothideomycetes fungi.</title>
        <authorList>
            <person name="Ohm R.A."/>
            <person name="Feau N."/>
            <person name="Henrissat B."/>
            <person name="Schoch C.L."/>
            <person name="Horwitz B.A."/>
            <person name="Barry K.W."/>
            <person name="Condon B.J."/>
            <person name="Copeland A.C."/>
            <person name="Dhillon B."/>
            <person name="Glaser F."/>
            <person name="Hesse C.N."/>
            <person name="Kosti I."/>
            <person name="LaButti K."/>
            <person name="Lindquist E.A."/>
            <person name="Lucas S."/>
            <person name="Salamov A.A."/>
            <person name="Bradshaw R.E."/>
            <person name="Ciuffetti L."/>
            <person name="Hamelin R.C."/>
            <person name="Kema G.H.J."/>
            <person name="Lawrence C."/>
            <person name="Scott J.A."/>
            <person name="Spatafora J.W."/>
            <person name="Turgeon B.G."/>
            <person name="de Wit P.J.G.M."/>
            <person name="Zhong S."/>
            <person name="Goodwin S.B."/>
            <person name="Grigoriev I.V."/>
        </authorList>
    </citation>
    <scope>NUCLEOTIDE SEQUENCE [LARGE SCALE GENOMIC DNA]</scope>
    <source>
        <strain evidence="1 2">UAMH 10762</strain>
    </source>
</reference>
<evidence type="ECO:0000313" key="2">
    <source>
        <dbReference type="Proteomes" id="UP000011761"/>
    </source>
</evidence>
<keyword evidence="2" id="KW-1185">Reference proteome</keyword>
<evidence type="ECO:0000313" key="1">
    <source>
        <dbReference type="EMBL" id="EMC95603.1"/>
    </source>
</evidence>
<accession>M2MVL6</accession>
<sequence length="90" mass="9364">MWLNVCAGLGVGVSGDLLGSHGEEHEASSGGGQQTSAIGSGVSYHERLPEGALGYKPLCSTHLVTAVRKLEQDCARTVVAYVVKYVGFSL</sequence>
<dbReference type="AlphaFoldDB" id="M2MVL6"/>
<dbReference type="RefSeq" id="XP_007677061.1">
    <property type="nucleotide sequence ID" value="XM_007678871.1"/>
</dbReference>
<dbReference type="HOGENOM" id="CLU_2440498_0_0_1"/>
<dbReference type="KEGG" id="bcom:BAUCODRAFT_495350"/>
<dbReference type="GeneID" id="19114900"/>
<protein>
    <submittedName>
        <fullName evidence="1">Uncharacterized protein</fullName>
    </submittedName>
</protein>
<dbReference type="EMBL" id="KB445556">
    <property type="protein sequence ID" value="EMC95603.1"/>
    <property type="molecule type" value="Genomic_DNA"/>
</dbReference>
<organism evidence="1 2">
    <name type="scientific">Baudoinia panamericana (strain UAMH 10762)</name>
    <name type="common">Angels' share fungus</name>
    <name type="synonym">Baudoinia compniacensis (strain UAMH 10762)</name>
    <dbReference type="NCBI Taxonomy" id="717646"/>
    <lineage>
        <taxon>Eukaryota</taxon>
        <taxon>Fungi</taxon>
        <taxon>Dikarya</taxon>
        <taxon>Ascomycota</taxon>
        <taxon>Pezizomycotina</taxon>
        <taxon>Dothideomycetes</taxon>
        <taxon>Dothideomycetidae</taxon>
        <taxon>Mycosphaerellales</taxon>
        <taxon>Teratosphaeriaceae</taxon>
        <taxon>Baudoinia</taxon>
    </lineage>
</organism>
<dbReference type="Proteomes" id="UP000011761">
    <property type="component" value="Unassembled WGS sequence"/>
</dbReference>
<proteinExistence type="predicted"/>
<name>M2MVL6_BAUPA</name>
<gene>
    <name evidence="1" type="ORF">BAUCODRAFT_495350</name>
</gene>